<keyword evidence="3" id="KW-1185">Reference proteome</keyword>
<organism evidence="2 3">
    <name type="scientific">Mycena chlorophos</name>
    <name type="common">Agaric fungus</name>
    <name type="synonym">Agaricus chlorophos</name>
    <dbReference type="NCBI Taxonomy" id="658473"/>
    <lineage>
        <taxon>Eukaryota</taxon>
        <taxon>Fungi</taxon>
        <taxon>Dikarya</taxon>
        <taxon>Basidiomycota</taxon>
        <taxon>Agaricomycotina</taxon>
        <taxon>Agaricomycetes</taxon>
        <taxon>Agaricomycetidae</taxon>
        <taxon>Agaricales</taxon>
        <taxon>Marasmiineae</taxon>
        <taxon>Mycenaceae</taxon>
        <taxon>Mycena</taxon>
    </lineage>
</organism>
<proteinExistence type="predicted"/>
<sequence>MSRVLLTEPYNLHYLGQYTEEDLRCFVERQLVKWTFKEPYETASRDILAAELVKKSNGFTRDGSPLSSVGDSDNEDASAAAANSIGDPSSVALEKTPDSTHSAFRPLDEIRRRKAILIASREGAESLDDWLKLRIAAMDGYEEFSKLKKRMKNQGRTNDEALAYWKFIETVSSAFAEQPSLFKGRKFVTHKNVYAALGVRHAAYNAALRCVLIIEKYGPDGQSPDEDVIEQLHKEQGSTVLSKFLHNFAKERGE</sequence>
<gene>
    <name evidence="2" type="ORF">MCHLO_00037</name>
</gene>
<dbReference type="Proteomes" id="UP000815677">
    <property type="component" value="Unassembled WGS sequence"/>
</dbReference>
<evidence type="ECO:0000313" key="3">
    <source>
        <dbReference type="Proteomes" id="UP000815677"/>
    </source>
</evidence>
<feature type="region of interest" description="Disordered" evidence="1">
    <location>
        <begin position="62"/>
        <end position="104"/>
    </location>
</feature>
<dbReference type="EMBL" id="DF837725">
    <property type="protein sequence ID" value="GAT42318.1"/>
    <property type="molecule type" value="Genomic_DNA"/>
</dbReference>
<protein>
    <submittedName>
        <fullName evidence="2">Uncharacterized protein</fullName>
    </submittedName>
</protein>
<name>A0ABQ0KUC2_MYCCL</name>
<evidence type="ECO:0000256" key="1">
    <source>
        <dbReference type="SAM" id="MobiDB-lite"/>
    </source>
</evidence>
<accession>A0ABQ0KUC2</accession>
<evidence type="ECO:0000313" key="2">
    <source>
        <dbReference type="EMBL" id="GAT42318.1"/>
    </source>
</evidence>
<reference evidence="2" key="1">
    <citation type="submission" date="2014-09" db="EMBL/GenBank/DDBJ databases">
        <title>Genome sequence of the luminous mushroom Mycena chlorophos for searching fungal bioluminescence genes.</title>
        <authorList>
            <person name="Tanaka Y."/>
            <person name="Kasuga D."/>
            <person name="Oba Y."/>
            <person name="Hase S."/>
            <person name="Sato K."/>
            <person name="Oba Y."/>
            <person name="Sakakibara Y."/>
        </authorList>
    </citation>
    <scope>NUCLEOTIDE SEQUENCE</scope>
</reference>